<evidence type="ECO:0000313" key="1">
    <source>
        <dbReference type="EMBL" id="CUS92585.1"/>
    </source>
</evidence>
<keyword evidence="2" id="KW-1185">Reference proteome</keyword>
<dbReference type="InterPro" id="IPR008969">
    <property type="entry name" value="CarboxyPept-like_regulatory"/>
</dbReference>
<dbReference type="Gene3D" id="2.60.40.1120">
    <property type="entry name" value="Carboxypeptidase-like, regulatory domain"/>
    <property type="match status" value="1"/>
</dbReference>
<organism evidence="1 2">
    <name type="scientific">Candidatus Kryptonium thompsonii</name>
    <dbReference type="NCBI Taxonomy" id="1633631"/>
    <lineage>
        <taxon>Bacteria</taxon>
        <taxon>Pseudomonadati</taxon>
        <taxon>Candidatus Kryptoniota</taxon>
        <taxon>Candidatus Kryptonium</taxon>
    </lineage>
</organism>
<dbReference type="EMBL" id="CZVI01000029">
    <property type="protein sequence ID" value="CUS92585.1"/>
    <property type="molecule type" value="Genomic_DNA"/>
</dbReference>
<name>A0ABM9V1H9_9BACT</name>
<gene>
    <name evidence="1" type="ORF">JGI8_01700</name>
</gene>
<protein>
    <submittedName>
        <fullName evidence="1">Uncharacterized protein</fullName>
    </submittedName>
</protein>
<feature type="non-terminal residue" evidence="1">
    <location>
        <position position="1"/>
    </location>
</feature>
<reference evidence="1 2" key="1">
    <citation type="submission" date="2015-11" db="EMBL/GenBank/DDBJ databases">
        <authorList>
            <person name="Varghese N."/>
        </authorList>
    </citation>
    <scope>NUCLEOTIDE SEQUENCE [LARGE SCALE GENOMIC DNA]</scope>
    <source>
        <strain evidence="1 2">JGI-8</strain>
    </source>
</reference>
<comment type="caution">
    <text evidence="1">The sequence shown here is derived from an EMBL/GenBank/DDBJ whole genome shotgun (WGS) entry which is preliminary data.</text>
</comment>
<sequence length="52" mass="5445">ILAQVGKIAGKVVDMETKEPLIGANVIIEGTLLGASTDLNGNYVILTVTMLF</sequence>
<dbReference type="Proteomes" id="UP000182200">
    <property type="component" value="Unassembled WGS sequence"/>
</dbReference>
<accession>A0ABM9V1H9</accession>
<proteinExistence type="predicted"/>
<evidence type="ECO:0000313" key="2">
    <source>
        <dbReference type="Proteomes" id="UP000182200"/>
    </source>
</evidence>
<dbReference type="Pfam" id="PF13715">
    <property type="entry name" value="CarbopepD_reg_2"/>
    <property type="match status" value="1"/>
</dbReference>
<dbReference type="SUPFAM" id="SSF49464">
    <property type="entry name" value="Carboxypeptidase regulatory domain-like"/>
    <property type="match status" value="1"/>
</dbReference>